<reference evidence="2" key="1">
    <citation type="journal article" date="2014" name="Science">
        <title>Ancient hybridizations among the ancestral genomes of bread wheat.</title>
        <authorList>
            <consortium name="International Wheat Genome Sequencing Consortium,"/>
            <person name="Marcussen T."/>
            <person name="Sandve S.R."/>
            <person name="Heier L."/>
            <person name="Spannagl M."/>
            <person name="Pfeifer M."/>
            <person name="Jakobsen K.S."/>
            <person name="Wulff B.B."/>
            <person name="Steuernagel B."/>
            <person name="Mayer K.F."/>
            <person name="Olsen O.A."/>
        </authorList>
    </citation>
    <scope>NUCLEOTIDE SEQUENCE [LARGE SCALE GENOMIC DNA]</scope>
    <source>
        <strain evidence="2">cv. AL8/78</strain>
    </source>
</reference>
<protein>
    <submittedName>
        <fullName evidence="1">Uncharacterized protein</fullName>
    </submittedName>
</protein>
<reference evidence="1" key="5">
    <citation type="journal article" date="2021" name="G3 (Bethesda)">
        <title>Aegilops tauschii genome assembly Aet v5.0 features greater sequence contiguity and improved annotation.</title>
        <authorList>
            <person name="Wang L."/>
            <person name="Zhu T."/>
            <person name="Rodriguez J.C."/>
            <person name="Deal K.R."/>
            <person name="Dubcovsky J."/>
            <person name="McGuire P.E."/>
            <person name="Lux T."/>
            <person name="Spannagl M."/>
            <person name="Mayer K.F.X."/>
            <person name="Baldrich P."/>
            <person name="Meyers B.C."/>
            <person name="Huo N."/>
            <person name="Gu Y.Q."/>
            <person name="Zhou H."/>
            <person name="Devos K.M."/>
            <person name="Bennetzen J.L."/>
            <person name="Unver T."/>
            <person name="Budak H."/>
            <person name="Gulick P.J."/>
            <person name="Galiba G."/>
            <person name="Kalapos B."/>
            <person name="Nelson D.R."/>
            <person name="Li P."/>
            <person name="You F.M."/>
            <person name="Luo M.C."/>
            <person name="Dvorak J."/>
        </authorList>
    </citation>
    <scope>NUCLEOTIDE SEQUENCE [LARGE SCALE GENOMIC DNA]</scope>
    <source>
        <strain evidence="1">cv. AL8/78</strain>
    </source>
</reference>
<evidence type="ECO:0000313" key="1">
    <source>
        <dbReference type="EnsemblPlants" id="AET7Gv21167500.12"/>
    </source>
</evidence>
<reference evidence="1" key="4">
    <citation type="submission" date="2019-03" db="UniProtKB">
        <authorList>
            <consortium name="EnsemblPlants"/>
        </authorList>
    </citation>
    <scope>IDENTIFICATION</scope>
</reference>
<proteinExistence type="predicted"/>
<dbReference type="AlphaFoldDB" id="A0A453SZK9"/>
<reference evidence="1" key="3">
    <citation type="journal article" date="2017" name="Nature">
        <title>Genome sequence of the progenitor of the wheat D genome Aegilops tauschii.</title>
        <authorList>
            <person name="Luo M.C."/>
            <person name="Gu Y.Q."/>
            <person name="Puiu D."/>
            <person name="Wang H."/>
            <person name="Twardziok S.O."/>
            <person name="Deal K.R."/>
            <person name="Huo N."/>
            <person name="Zhu T."/>
            <person name="Wang L."/>
            <person name="Wang Y."/>
            <person name="McGuire P.E."/>
            <person name="Liu S."/>
            <person name="Long H."/>
            <person name="Ramasamy R.K."/>
            <person name="Rodriguez J.C."/>
            <person name="Van S.L."/>
            <person name="Yuan L."/>
            <person name="Wang Z."/>
            <person name="Xia Z."/>
            <person name="Xiao L."/>
            <person name="Anderson O.D."/>
            <person name="Ouyang S."/>
            <person name="Liang Y."/>
            <person name="Zimin A.V."/>
            <person name="Pertea G."/>
            <person name="Qi P."/>
            <person name="Bennetzen J.L."/>
            <person name="Dai X."/>
            <person name="Dawson M.W."/>
            <person name="Muller H.G."/>
            <person name="Kugler K."/>
            <person name="Rivarola-Duarte L."/>
            <person name="Spannagl M."/>
            <person name="Mayer K.F.X."/>
            <person name="Lu F.H."/>
            <person name="Bevan M.W."/>
            <person name="Leroy P."/>
            <person name="Li P."/>
            <person name="You F.M."/>
            <person name="Sun Q."/>
            <person name="Liu Z."/>
            <person name="Lyons E."/>
            <person name="Wicker T."/>
            <person name="Salzberg S.L."/>
            <person name="Devos K.M."/>
            <person name="Dvorak J."/>
        </authorList>
    </citation>
    <scope>NUCLEOTIDE SEQUENCE [LARGE SCALE GENOMIC DNA]</scope>
    <source>
        <strain evidence="1">cv. AL8/78</strain>
    </source>
</reference>
<dbReference type="Gramene" id="AET7Gv21167500.12">
    <property type="protein sequence ID" value="AET7Gv21167500.12"/>
    <property type="gene ID" value="AET7Gv21167500"/>
</dbReference>
<reference evidence="2" key="2">
    <citation type="journal article" date="2017" name="Nat. Plants">
        <title>The Aegilops tauschii genome reveals multiple impacts of transposons.</title>
        <authorList>
            <person name="Zhao G."/>
            <person name="Zou C."/>
            <person name="Li K."/>
            <person name="Wang K."/>
            <person name="Li T."/>
            <person name="Gao L."/>
            <person name="Zhang X."/>
            <person name="Wang H."/>
            <person name="Yang Z."/>
            <person name="Liu X."/>
            <person name="Jiang W."/>
            <person name="Mao L."/>
            <person name="Kong X."/>
            <person name="Jiao Y."/>
            <person name="Jia J."/>
        </authorList>
    </citation>
    <scope>NUCLEOTIDE SEQUENCE [LARGE SCALE GENOMIC DNA]</scope>
    <source>
        <strain evidence="2">cv. AL8/78</strain>
    </source>
</reference>
<evidence type="ECO:0000313" key="2">
    <source>
        <dbReference type="Proteomes" id="UP000015105"/>
    </source>
</evidence>
<sequence length="90" mass="9903">MVHAAAVHYGSPQQNSVVGKTLLMCSACRLECECAGRRVSEFCHAMSVCKDDGQSNAVFECFRLIRSHGFWLTDVACQWCLPCAQNQGFG</sequence>
<accession>A0A453SZK9</accession>
<organism evidence="1 2">
    <name type="scientific">Aegilops tauschii subsp. strangulata</name>
    <name type="common">Goatgrass</name>
    <dbReference type="NCBI Taxonomy" id="200361"/>
    <lineage>
        <taxon>Eukaryota</taxon>
        <taxon>Viridiplantae</taxon>
        <taxon>Streptophyta</taxon>
        <taxon>Embryophyta</taxon>
        <taxon>Tracheophyta</taxon>
        <taxon>Spermatophyta</taxon>
        <taxon>Magnoliopsida</taxon>
        <taxon>Liliopsida</taxon>
        <taxon>Poales</taxon>
        <taxon>Poaceae</taxon>
        <taxon>BOP clade</taxon>
        <taxon>Pooideae</taxon>
        <taxon>Triticodae</taxon>
        <taxon>Triticeae</taxon>
        <taxon>Triticinae</taxon>
        <taxon>Aegilops</taxon>
    </lineage>
</organism>
<name>A0A453SZK9_AEGTS</name>
<keyword evidence="2" id="KW-1185">Reference proteome</keyword>
<dbReference type="EnsemblPlants" id="AET7Gv21167500.12">
    <property type="protein sequence ID" value="AET7Gv21167500.12"/>
    <property type="gene ID" value="AET7Gv21167500"/>
</dbReference>
<dbReference type="Proteomes" id="UP000015105">
    <property type="component" value="Chromosome 7D"/>
</dbReference>